<dbReference type="AlphaFoldDB" id="A0A2I0JWA2"/>
<evidence type="ECO:0000313" key="2">
    <source>
        <dbReference type="EMBL" id="PKI60587.1"/>
    </source>
</evidence>
<name>A0A2I0JWA2_PUNGR</name>
<keyword evidence="3" id="KW-1185">Reference proteome</keyword>
<evidence type="ECO:0000313" key="3">
    <source>
        <dbReference type="Proteomes" id="UP000233551"/>
    </source>
</evidence>
<comment type="caution">
    <text evidence="2">The sequence shown here is derived from an EMBL/GenBank/DDBJ whole genome shotgun (WGS) entry which is preliminary data.</text>
</comment>
<dbReference type="Proteomes" id="UP000233551">
    <property type="component" value="Unassembled WGS sequence"/>
</dbReference>
<feature type="compositionally biased region" description="Low complexity" evidence="1">
    <location>
        <begin position="127"/>
        <end position="138"/>
    </location>
</feature>
<organism evidence="2 3">
    <name type="scientific">Punica granatum</name>
    <name type="common">Pomegranate</name>
    <dbReference type="NCBI Taxonomy" id="22663"/>
    <lineage>
        <taxon>Eukaryota</taxon>
        <taxon>Viridiplantae</taxon>
        <taxon>Streptophyta</taxon>
        <taxon>Embryophyta</taxon>
        <taxon>Tracheophyta</taxon>
        <taxon>Spermatophyta</taxon>
        <taxon>Magnoliopsida</taxon>
        <taxon>eudicotyledons</taxon>
        <taxon>Gunneridae</taxon>
        <taxon>Pentapetalae</taxon>
        <taxon>rosids</taxon>
        <taxon>malvids</taxon>
        <taxon>Myrtales</taxon>
        <taxon>Lythraceae</taxon>
        <taxon>Punica</taxon>
    </lineage>
</organism>
<accession>A0A2I0JWA2</accession>
<sequence>MADTNSSLISSSSTSLVIQIPSSIPTIPVKLNGRNYLYWKGVMTPLLASYGLLDHVEGLGSDWESILLSQSERMLTMSTDELQSLLVGHEERRLYAQGPQTNPSANAPLLGFLGAGPTEVLYTNEWKGGNNDKNSGKNYGDKKIPDNKGGLGDFVDRS</sequence>
<protein>
    <recommendedName>
        <fullName evidence="4">Retrotransposon Copia-like N-terminal domain-containing protein</fullName>
    </recommendedName>
</protein>
<feature type="region of interest" description="Disordered" evidence="1">
    <location>
        <begin position="124"/>
        <end position="158"/>
    </location>
</feature>
<reference evidence="2 3" key="1">
    <citation type="submission" date="2017-11" db="EMBL/GenBank/DDBJ databases">
        <title>De-novo sequencing of pomegranate (Punica granatum L.) genome.</title>
        <authorList>
            <person name="Akparov Z."/>
            <person name="Amiraslanov A."/>
            <person name="Hajiyeva S."/>
            <person name="Abbasov M."/>
            <person name="Kaur K."/>
            <person name="Hamwieh A."/>
            <person name="Solovyev V."/>
            <person name="Salamov A."/>
            <person name="Braich B."/>
            <person name="Kosarev P."/>
            <person name="Mahmoud A."/>
            <person name="Hajiyev E."/>
            <person name="Babayeva S."/>
            <person name="Izzatullayeva V."/>
            <person name="Mammadov A."/>
            <person name="Mammadov A."/>
            <person name="Sharifova S."/>
            <person name="Ojaghi J."/>
            <person name="Eynullazada K."/>
            <person name="Bayramov B."/>
            <person name="Abdulazimova A."/>
            <person name="Shahmuradov I."/>
        </authorList>
    </citation>
    <scope>NUCLEOTIDE SEQUENCE [LARGE SCALE GENOMIC DNA]</scope>
    <source>
        <strain evidence="3">cv. AG2017</strain>
        <tissue evidence="2">Leaf</tissue>
    </source>
</reference>
<evidence type="ECO:0008006" key="4">
    <source>
        <dbReference type="Google" id="ProtNLM"/>
    </source>
</evidence>
<proteinExistence type="predicted"/>
<evidence type="ECO:0000256" key="1">
    <source>
        <dbReference type="SAM" id="MobiDB-lite"/>
    </source>
</evidence>
<dbReference type="EMBL" id="PGOL01001146">
    <property type="protein sequence ID" value="PKI60587.1"/>
    <property type="molecule type" value="Genomic_DNA"/>
</dbReference>
<gene>
    <name evidence="2" type="ORF">CRG98_019063</name>
</gene>